<protein>
    <submittedName>
        <fullName evidence="3">Uncharacterized protein</fullName>
    </submittedName>
</protein>
<feature type="compositionally biased region" description="Polar residues" evidence="1">
    <location>
        <begin position="337"/>
        <end position="357"/>
    </location>
</feature>
<feature type="transmembrane region" description="Helical" evidence="2">
    <location>
        <begin position="143"/>
        <end position="161"/>
    </location>
</feature>
<keyword evidence="2" id="KW-0472">Membrane</keyword>
<gene>
    <name evidence="3" type="ORF">VKT23_006510</name>
</gene>
<evidence type="ECO:0000256" key="2">
    <source>
        <dbReference type="SAM" id="Phobius"/>
    </source>
</evidence>
<comment type="caution">
    <text evidence="3">The sequence shown here is derived from an EMBL/GenBank/DDBJ whole genome shotgun (WGS) entry which is preliminary data.</text>
</comment>
<keyword evidence="4" id="KW-1185">Reference proteome</keyword>
<feature type="transmembrane region" description="Helical" evidence="2">
    <location>
        <begin position="61"/>
        <end position="88"/>
    </location>
</feature>
<dbReference type="EMBL" id="JBANRG010000008">
    <property type="protein sequence ID" value="KAK7464343.1"/>
    <property type="molecule type" value="Genomic_DNA"/>
</dbReference>
<sequence>MANEIPDGMSLVSDDQFSEVRTRFAETASGVGVYGAYAILLVITTYTLIKQGLRNSRARQILFAIVWFMFINSTIVGMVYVSFFVMSIDGLQTTRPNPPTFEDFDRLYVVLIVFTDINFILSDGIVVWRAWVLYPGNSKVKGFLTLCMTGSLVATIFNTILSIREVPHTHEEREGPGTLWFFLPLLATNLVATFLVGYKVWSYRSVWSELSNVKAVSSKSPVEVIMVIIVESGVLFCFYWIITMLSALRVVGTLGHELLECILPQIEGIYLTLVILLVASQRETCGIAPATIGFAEFSAIDFATREQTNFSQTANQRHTTTPRISGSFVERVKEKPQWSQTRSSRSSDIETGSSQVN</sequence>
<accession>A0ABR1JNW3</accession>
<keyword evidence="2" id="KW-1133">Transmembrane helix</keyword>
<evidence type="ECO:0000256" key="1">
    <source>
        <dbReference type="SAM" id="MobiDB-lite"/>
    </source>
</evidence>
<feature type="transmembrane region" description="Helical" evidence="2">
    <location>
        <begin position="222"/>
        <end position="242"/>
    </location>
</feature>
<feature type="region of interest" description="Disordered" evidence="1">
    <location>
        <begin position="333"/>
        <end position="357"/>
    </location>
</feature>
<feature type="transmembrane region" description="Helical" evidence="2">
    <location>
        <begin position="181"/>
        <end position="201"/>
    </location>
</feature>
<organism evidence="3 4">
    <name type="scientific">Marasmiellus scandens</name>
    <dbReference type="NCBI Taxonomy" id="2682957"/>
    <lineage>
        <taxon>Eukaryota</taxon>
        <taxon>Fungi</taxon>
        <taxon>Dikarya</taxon>
        <taxon>Basidiomycota</taxon>
        <taxon>Agaricomycotina</taxon>
        <taxon>Agaricomycetes</taxon>
        <taxon>Agaricomycetidae</taxon>
        <taxon>Agaricales</taxon>
        <taxon>Marasmiineae</taxon>
        <taxon>Omphalotaceae</taxon>
        <taxon>Marasmiellus</taxon>
    </lineage>
</organism>
<keyword evidence="2" id="KW-0812">Transmembrane</keyword>
<feature type="transmembrane region" description="Helical" evidence="2">
    <location>
        <begin position="31"/>
        <end position="49"/>
    </location>
</feature>
<dbReference type="Proteomes" id="UP001498398">
    <property type="component" value="Unassembled WGS sequence"/>
</dbReference>
<proteinExistence type="predicted"/>
<evidence type="ECO:0000313" key="3">
    <source>
        <dbReference type="EMBL" id="KAK7464343.1"/>
    </source>
</evidence>
<name>A0ABR1JNW3_9AGAR</name>
<evidence type="ECO:0000313" key="4">
    <source>
        <dbReference type="Proteomes" id="UP001498398"/>
    </source>
</evidence>
<reference evidence="3 4" key="1">
    <citation type="submission" date="2024-01" db="EMBL/GenBank/DDBJ databases">
        <title>A draft genome for the cacao thread blight pathogen Marasmiellus scandens.</title>
        <authorList>
            <person name="Baruah I.K."/>
            <person name="Leung J."/>
            <person name="Bukari Y."/>
            <person name="Amoako-Attah I."/>
            <person name="Meinhardt L.W."/>
            <person name="Bailey B.A."/>
            <person name="Cohen S.P."/>
        </authorList>
    </citation>
    <scope>NUCLEOTIDE SEQUENCE [LARGE SCALE GENOMIC DNA]</scope>
    <source>
        <strain evidence="3 4">GH-19</strain>
    </source>
</reference>
<feature type="transmembrane region" description="Helical" evidence="2">
    <location>
        <begin position="108"/>
        <end position="131"/>
    </location>
</feature>